<dbReference type="CDD" id="cd05154">
    <property type="entry name" value="ACAD10_11_N-like"/>
    <property type="match status" value="1"/>
</dbReference>
<dbReference type="eggNOG" id="COG3173">
    <property type="taxonomic scope" value="Bacteria"/>
</dbReference>
<dbReference type="AlphaFoldDB" id="A0A098BRT0"/>
<dbReference type="PANTHER" id="PTHR47829:SF1">
    <property type="entry name" value="HAD FAMILY PHOSPHATASE"/>
    <property type="match status" value="1"/>
</dbReference>
<gene>
    <name evidence="2" type="ORF">RHRU231_830032</name>
</gene>
<evidence type="ECO:0000313" key="3">
    <source>
        <dbReference type="Proteomes" id="UP000042997"/>
    </source>
</evidence>
<dbReference type="InterPro" id="IPR011009">
    <property type="entry name" value="Kinase-like_dom_sf"/>
</dbReference>
<dbReference type="Pfam" id="PF01636">
    <property type="entry name" value="APH"/>
    <property type="match status" value="1"/>
</dbReference>
<dbReference type="GO" id="GO:0016740">
    <property type="term" value="F:transferase activity"/>
    <property type="evidence" value="ECO:0007669"/>
    <property type="project" value="UniProtKB-KW"/>
</dbReference>
<sequence length="343" mass="36464">MKTAQHEGLDLTALQRYLEDSGIALDGELRADLISGGKSNLTYAISDGTSRWVLRRPPTAGLTPSAHDVAREFRITSALQGCGVPVAHTVALCEDESVMGAPFTVVEHVTGRVIRTTDDLATLSDTEIEACTGELVRVLAALHSVDYEAVGLGKLGRPDGYVARQVKLWAGQWGRVKTRDLDDLDRLHAALADAIPASSAASIVHGDYRIDNTILDPGDAGRIAAVVDWELSTLGDPLTDVALMCVYRNPALDQVLGESAAWTSPRLPSADDLAQRYAVATGRELAHWDFYMGLANFKLAVIAEGINHRWRVGATVGDGFDKAGEAVPVFAAAGLDALRGGGA</sequence>
<dbReference type="EMBL" id="CCSD01000098">
    <property type="protein sequence ID" value="CDZ91443.1"/>
    <property type="molecule type" value="Genomic_DNA"/>
</dbReference>
<proteinExistence type="predicted"/>
<dbReference type="Gene3D" id="3.90.1200.10">
    <property type="match status" value="1"/>
</dbReference>
<dbReference type="PANTHER" id="PTHR47829">
    <property type="entry name" value="HYDROLASE, PUTATIVE (AFU_ORTHOLOGUE AFUA_1G12880)-RELATED"/>
    <property type="match status" value="1"/>
</dbReference>
<dbReference type="Proteomes" id="UP000042997">
    <property type="component" value="Unassembled WGS sequence"/>
</dbReference>
<accession>A0A098BRT0</accession>
<evidence type="ECO:0000313" key="2">
    <source>
        <dbReference type="EMBL" id="CDZ91443.1"/>
    </source>
</evidence>
<feature type="domain" description="Aminoglycoside phosphotransferase" evidence="1">
    <location>
        <begin position="33"/>
        <end position="263"/>
    </location>
</feature>
<evidence type="ECO:0000259" key="1">
    <source>
        <dbReference type="Pfam" id="PF01636"/>
    </source>
</evidence>
<keyword evidence="2" id="KW-0808">Transferase</keyword>
<name>A0A098BRT0_9NOCA</name>
<dbReference type="EC" id="2.7.-.-" evidence="2"/>
<dbReference type="OrthoDB" id="3806873at2"/>
<dbReference type="InterPro" id="IPR002575">
    <property type="entry name" value="Aminoglycoside_PTrfase"/>
</dbReference>
<dbReference type="Gene3D" id="3.30.200.20">
    <property type="entry name" value="Phosphorylase Kinase, domain 1"/>
    <property type="match status" value="1"/>
</dbReference>
<reference evidence="2 3" key="1">
    <citation type="journal article" date="2014" name="Genome Announc.">
        <title>Draft Genome Sequence of Propane- and Butane-Oxidizing Actinobacterium Rhodococcus ruber IEGM 231.</title>
        <authorList>
            <person name="Ivshina I.B."/>
            <person name="Kuyukina M.S."/>
            <person name="Krivoruchko A.V."/>
            <person name="Barbe V."/>
            <person name="Fischer C."/>
        </authorList>
    </citation>
    <scope>NUCLEOTIDE SEQUENCE [LARGE SCALE GENOMIC DNA]</scope>
</reference>
<dbReference type="SUPFAM" id="SSF56112">
    <property type="entry name" value="Protein kinase-like (PK-like)"/>
    <property type="match status" value="1"/>
</dbReference>
<organism evidence="2 3">
    <name type="scientific">Rhodococcus ruber</name>
    <dbReference type="NCBI Taxonomy" id="1830"/>
    <lineage>
        <taxon>Bacteria</taxon>
        <taxon>Bacillati</taxon>
        <taxon>Actinomycetota</taxon>
        <taxon>Actinomycetes</taxon>
        <taxon>Mycobacteriales</taxon>
        <taxon>Nocardiaceae</taxon>
        <taxon>Rhodococcus</taxon>
    </lineage>
</organism>
<dbReference type="InterPro" id="IPR041726">
    <property type="entry name" value="ACAD10_11_N"/>
</dbReference>
<dbReference type="RefSeq" id="WP_040274619.1">
    <property type="nucleotide sequence ID" value="NZ_JAJNCM010000014.1"/>
</dbReference>
<protein>
    <submittedName>
        <fullName evidence="2">Putative phosphotransferase</fullName>
        <ecNumber evidence="2">2.7.-.-</ecNumber>
    </submittedName>
</protein>
<dbReference type="InterPro" id="IPR052898">
    <property type="entry name" value="ACAD10-like"/>
</dbReference>